<dbReference type="Gene3D" id="3.40.50.1000">
    <property type="entry name" value="HAD superfamily/HAD-like"/>
    <property type="match status" value="1"/>
</dbReference>
<dbReference type="SFLD" id="SFLDS00003">
    <property type="entry name" value="Haloacid_Dehalogenase"/>
    <property type="match status" value="1"/>
</dbReference>
<dbReference type="NCBIfam" id="TIGR00099">
    <property type="entry name" value="Cof-subfamily"/>
    <property type="match status" value="1"/>
</dbReference>
<dbReference type="GO" id="GO:0005829">
    <property type="term" value="C:cytosol"/>
    <property type="evidence" value="ECO:0007669"/>
    <property type="project" value="TreeGrafter"/>
</dbReference>
<dbReference type="AlphaFoldDB" id="A0A974S079"/>
<dbReference type="KEGG" id="ppsr:I6J18_15280"/>
<keyword evidence="2" id="KW-1185">Reference proteome</keyword>
<dbReference type="Pfam" id="PF08282">
    <property type="entry name" value="Hydrolase_3"/>
    <property type="match status" value="1"/>
</dbReference>
<dbReference type="GO" id="GO:0000287">
    <property type="term" value="F:magnesium ion binding"/>
    <property type="evidence" value="ECO:0007669"/>
    <property type="project" value="TreeGrafter"/>
</dbReference>
<dbReference type="InterPro" id="IPR000150">
    <property type="entry name" value="Cof"/>
</dbReference>
<name>A0A974S079_PERPY</name>
<gene>
    <name evidence="1" type="ORF">I6J18_15280</name>
</gene>
<dbReference type="SUPFAM" id="SSF56784">
    <property type="entry name" value="HAD-like"/>
    <property type="match status" value="1"/>
</dbReference>
<dbReference type="NCBIfam" id="TIGR01484">
    <property type="entry name" value="HAD-SF-IIB"/>
    <property type="match status" value="1"/>
</dbReference>
<dbReference type="PANTHER" id="PTHR10000:SF55">
    <property type="entry name" value="5-AMINO-6-(5-PHOSPHO-D-RIBITYLAMINO)URACIL PHOSPHATASE YCSE"/>
    <property type="match status" value="1"/>
</dbReference>
<dbReference type="CDD" id="cd07516">
    <property type="entry name" value="HAD_Pase"/>
    <property type="match status" value="1"/>
</dbReference>
<protein>
    <submittedName>
        <fullName evidence="1">Cof-type HAD-IIB family hydrolase</fullName>
    </submittedName>
</protein>
<dbReference type="Proteomes" id="UP000595254">
    <property type="component" value="Chromosome"/>
</dbReference>
<dbReference type="SFLD" id="SFLDG01140">
    <property type="entry name" value="C2.B:_Phosphomannomutase_and_P"/>
    <property type="match status" value="1"/>
</dbReference>
<dbReference type="InterPro" id="IPR023214">
    <property type="entry name" value="HAD_sf"/>
</dbReference>
<dbReference type="PANTHER" id="PTHR10000">
    <property type="entry name" value="PHOSPHOSERINE PHOSPHATASE"/>
    <property type="match status" value="1"/>
</dbReference>
<dbReference type="Gene3D" id="3.30.1240.10">
    <property type="match status" value="1"/>
</dbReference>
<dbReference type="InterPro" id="IPR006379">
    <property type="entry name" value="HAD-SF_hydro_IIB"/>
</dbReference>
<accession>A0A974S079</accession>
<dbReference type="InterPro" id="IPR036412">
    <property type="entry name" value="HAD-like_sf"/>
</dbReference>
<organism evidence="1 2">
    <name type="scientific">Peribacillus psychrosaccharolyticus</name>
    <name type="common">Bacillus psychrosaccharolyticus</name>
    <dbReference type="NCBI Taxonomy" id="1407"/>
    <lineage>
        <taxon>Bacteria</taxon>
        <taxon>Bacillati</taxon>
        <taxon>Bacillota</taxon>
        <taxon>Bacilli</taxon>
        <taxon>Bacillales</taxon>
        <taxon>Bacillaceae</taxon>
        <taxon>Peribacillus</taxon>
    </lineage>
</organism>
<dbReference type="PROSITE" id="PS01228">
    <property type="entry name" value="COF_1"/>
    <property type="match status" value="1"/>
</dbReference>
<dbReference type="GO" id="GO:0016791">
    <property type="term" value="F:phosphatase activity"/>
    <property type="evidence" value="ECO:0007669"/>
    <property type="project" value="TreeGrafter"/>
</dbReference>
<reference evidence="1 2" key="1">
    <citation type="submission" date="2021-01" db="EMBL/GenBank/DDBJ databases">
        <title>FDA dAtabase for Regulatory Grade micrObial Sequences (FDA-ARGOS): Supporting development and validation of Infectious Disease Dx tests.</title>
        <authorList>
            <person name="Nelson B."/>
            <person name="Plummer A."/>
            <person name="Tallon L."/>
            <person name="Sadzewicz L."/>
            <person name="Zhao X."/>
            <person name="Boylan J."/>
            <person name="Ott S."/>
            <person name="Bowen H."/>
            <person name="Vavikolanu K."/>
            <person name="Mehta A."/>
            <person name="Aluvathingal J."/>
            <person name="Nadendla S."/>
            <person name="Myers T."/>
            <person name="Yan Y."/>
            <person name="Sichtig H."/>
        </authorList>
    </citation>
    <scope>NUCLEOTIDE SEQUENCE [LARGE SCALE GENOMIC DNA]</scope>
    <source>
        <strain evidence="1 2">FDAARGOS_1161</strain>
    </source>
</reference>
<proteinExistence type="predicted"/>
<dbReference type="SFLD" id="SFLDG01144">
    <property type="entry name" value="C2.B.4:_PGP_Like"/>
    <property type="match status" value="1"/>
</dbReference>
<sequence length="290" mass="31816">MIKAIAIDMDGTLLNKNQKVSKENKEAIERAQAEGVEVIIATGRSYQEARFALDETNLECPVIGVNGAVILTKSGEITASNTMDKNDVKQVVDYLEQKHIYFEIYTNEGTYSKNYEKSEAALVDVYVTANPDIDPVEITQIVHNRLSLGQVKTIPSYYDLLSKDNLSYYKILIFSNNLELLGEAGGELKQIESLAVTSSGHGNLEISHAQAQKGIALEIYLQEKGITLNEAMAIGDNFNDMSMFERVGRAVAMGNAPEEIKKICHLTTGINDESGVAQAIHAALNEQAVK</sequence>
<dbReference type="RefSeq" id="WP_040376351.1">
    <property type="nucleotide sequence ID" value="NZ_CP068053.1"/>
</dbReference>
<dbReference type="EMBL" id="CP068053">
    <property type="protein sequence ID" value="QQS99004.1"/>
    <property type="molecule type" value="Genomic_DNA"/>
</dbReference>
<evidence type="ECO:0000313" key="1">
    <source>
        <dbReference type="EMBL" id="QQS99004.1"/>
    </source>
</evidence>
<evidence type="ECO:0000313" key="2">
    <source>
        <dbReference type="Proteomes" id="UP000595254"/>
    </source>
</evidence>
<keyword evidence="1" id="KW-0378">Hydrolase</keyword>